<dbReference type="Proteomes" id="UP000516173">
    <property type="component" value="Chromosome"/>
</dbReference>
<sequence>MSTEYADGRIGFGAPPSAAELLRAFRADREHHTHPVLDAAAALVRCHERRRHAQRDARAPGVPSSRVAACSQVVDDVDVVRMRLIARIDTWVAENIPHRDGASLHTETLGSVIDRMAAKWVAAQHALGLPAPDARPGSRSRTGTAHRGVNGEAHLQWVRLAELADGYKDLITDVTEHRRRLPVF</sequence>
<reference evidence="1 2" key="1">
    <citation type="submission" date="2020-08" db="EMBL/GenBank/DDBJ databases">
        <title>Genome Sequencing of Nocardia wallacei strain FMUON74 and assembly.</title>
        <authorList>
            <person name="Toyokawa M."/>
            <person name="Uesaka K."/>
        </authorList>
    </citation>
    <scope>NUCLEOTIDE SEQUENCE [LARGE SCALE GENOMIC DNA]</scope>
    <source>
        <strain evidence="1 2">FMUON74</strain>
    </source>
</reference>
<dbReference type="Pfam" id="PF14063">
    <property type="entry name" value="DUF4254"/>
    <property type="match status" value="1"/>
</dbReference>
<keyword evidence="2" id="KW-1185">Reference proteome</keyword>
<dbReference type="EMBL" id="AP023396">
    <property type="protein sequence ID" value="BCK57816.1"/>
    <property type="molecule type" value="Genomic_DNA"/>
</dbReference>
<dbReference type="RefSeq" id="WP_187684671.1">
    <property type="nucleotide sequence ID" value="NZ_AP023396.1"/>
</dbReference>
<dbReference type="InterPro" id="IPR025350">
    <property type="entry name" value="DUF4254"/>
</dbReference>
<dbReference type="KEGG" id="nwl:NWFMUON74_55880"/>
<gene>
    <name evidence="1" type="ORF">NWFMUON74_55880</name>
</gene>
<proteinExistence type="predicted"/>
<protein>
    <recommendedName>
        <fullName evidence="3">DUF4254 domain-containing protein</fullName>
    </recommendedName>
</protein>
<organism evidence="1 2">
    <name type="scientific">Nocardia wallacei</name>
    <dbReference type="NCBI Taxonomy" id="480035"/>
    <lineage>
        <taxon>Bacteria</taxon>
        <taxon>Bacillati</taxon>
        <taxon>Actinomycetota</taxon>
        <taxon>Actinomycetes</taxon>
        <taxon>Mycobacteriales</taxon>
        <taxon>Nocardiaceae</taxon>
        <taxon>Nocardia</taxon>
    </lineage>
</organism>
<dbReference type="AlphaFoldDB" id="A0A7G1KTC7"/>
<evidence type="ECO:0000313" key="1">
    <source>
        <dbReference type="EMBL" id="BCK57816.1"/>
    </source>
</evidence>
<evidence type="ECO:0008006" key="3">
    <source>
        <dbReference type="Google" id="ProtNLM"/>
    </source>
</evidence>
<accession>A0A7G1KTC7</accession>
<evidence type="ECO:0000313" key="2">
    <source>
        <dbReference type="Proteomes" id="UP000516173"/>
    </source>
</evidence>
<dbReference type="GeneID" id="80350027"/>
<name>A0A7G1KTC7_9NOCA</name>